<reference evidence="7" key="1">
    <citation type="journal article" date="2023" name="Int. J. Syst. Evol. Microbiol.">
        <title>&lt;i&gt;Holtiella tumoricola&lt;/i&gt; gen. nov. sp. nov., isolated from a human clinical sample.</title>
        <authorList>
            <person name="Allen-Vercoe E."/>
            <person name="Daigneault M.C."/>
            <person name="Vancuren S.J."/>
            <person name="Cochrane K."/>
            <person name="O'Neal L.L."/>
            <person name="Sankaranarayanan K."/>
            <person name="Lawson P.A."/>
        </authorList>
    </citation>
    <scope>NUCLEOTIDE SEQUENCE</scope>
    <source>
        <strain evidence="7">CC70A</strain>
    </source>
</reference>
<keyword evidence="3" id="KW-0328">Glycosyltransferase</keyword>
<dbReference type="PANTHER" id="PTHR43025">
    <property type="entry name" value="MONOGALACTOSYLDIACYLGLYCEROL SYNTHASE"/>
    <property type="match status" value="1"/>
</dbReference>
<keyword evidence="8" id="KW-1185">Reference proteome</keyword>
<dbReference type="PANTHER" id="PTHR43025:SF3">
    <property type="entry name" value="MONOGALACTOSYLDIACYLGLYCEROL SYNTHASE 1, CHLOROPLASTIC"/>
    <property type="match status" value="1"/>
</dbReference>
<dbReference type="SUPFAM" id="SSF53756">
    <property type="entry name" value="UDP-Glycosyltransferase/glycogen phosphorylase"/>
    <property type="match status" value="1"/>
</dbReference>
<dbReference type="InterPro" id="IPR009695">
    <property type="entry name" value="Diacylglyc_glucosyltr_N"/>
</dbReference>
<dbReference type="Gene3D" id="3.40.50.2000">
    <property type="entry name" value="Glycogen Phosphorylase B"/>
    <property type="match status" value="1"/>
</dbReference>
<evidence type="ECO:0000256" key="4">
    <source>
        <dbReference type="ARBA" id="ARBA00022679"/>
    </source>
</evidence>
<evidence type="ECO:0000313" key="8">
    <source>
        <dbReference type="Proteomes" id="UP001169242"/>
    </source>
</evidence>
<evidence type="ECO:0000256" key="3">
    <source>
        <dbReference type="ARBA" id="ARBA00022676"/>
    </source>
</evidence>
<dbReference type="EMBL" id="JAQIFT010000011">
    <property type="protein sequence ID" value="MDA3730329.1"/>
    <property type="molecule type" value="Genomic_DNA"/>
</dbReference>
<comment type="subcellular location">
    <subcellularLocation>
        <location evidence="1">Membrane</location>
    </subcellularLocation>
</comment>
<dbReference type="InterPro" id="IPR007235">
    <property type="entry name" value="Glyco_trans_28_C"/>
</dbReference>
<evidence type="ECO:0000259" key="5">
    <source>
        <dbReference type="Pfam" id="PF04101"/>
    </source>
</evidence>
<name>A0AA42DK18_9FIRM</name>
<dbReference type="Pfam" id="PF06925">
    <property type="entry name" value="MGDG_synth"/>
    <property type="match status" value="1"/>
</dbReference>
<accession>A0AA42DK18</accession>
<protein>
    <submittedName>
        <fullName evidence="7">Glycosyltransferase</fullName>
    </submittedName>
</protein>
<evidence type="ECO:0000313" key="7">
    <source>
        <dbReference type="EMBL" id="MDA3730329.1"/>
    </source>
</evidence>
<evidence type="ECO:0000259" key="6">
    <source>
        <dbReference type="Pfam" id="PF06925"/>
    </source>
</evidence>
<keyword evidence="4" id="KW-0808">Transferase</keyword>
<dbReference type="GO" id="GO:0009247">
    <property type="term" value="P:glycolipid biosynthetic process"/>
    <property type="evidence" value="ECO:0007669"/>
    <property type="project" value="InterPro"/>
</dbReference>
<dbReference type="InterPro" id="IPR050519">
    <property type="entry name" value="Glycosyltransf_28_UgtP"/>
</dbReference>
<comment type="caution">
    <text evidence="7">The sequence shown here is derived from an EMBL/GenBank/DDBJ whole genome shotgun (WGS) entry which is preliminary data.</text>
</comment>
<dbReference type="GO" id="GO:0016758">
    <property type="term" value="F:hexosyltransferase activity"/>
    <property type="evidence" value="ECO:0007669"/>
    <property type="project" value="InterPro"/>
</dbReference>
<proteinExistence type="inferred from homology"/>
<feature type="domain" description="Diacylglycerol glucosyltransferase N-terminal" evidence="6">
    <location>
        <begin position="14"/>
        <end position="174"/>
    </location>
</feature>
<dbReference type="Proteomes" id="UP001169242">
    <property type="component" value="Unassembled WGS sequence"/>
</dbReference>
<dbReference type="RefSeq" id="WP_271010989.1">
    <property type="nucleotide sequence ID" value="NZ_JAQIFT010000011.1"/>
</dbReference>
<gene>
    <name evidence="7" type="ORF">PBV87_02270</name>
</gene>
<evidence type="ECO:0000256" key="2">
    <source>
        <dbReference type="ARBA" id="ARBA00006962"/>
    </source>
</evidence>
<dbReference type="AlphaFoldDB" id="A0AA42DK18"/>
<dbReference type="Pfam" id="PF04101">
    <property type="entry name" value="Glyco_tran_28_C"/>
    <property type="match status" value="1"/>
</dbReference>
<organism evidence="7 8">
    <name type="scientific">Holtiella tumoricola</name>
    <dbReference type="NCBI Taxonomy" id="3018743"/>
    <lineage>
        <taxon>Bacteria</taxon>
        <taxon>Bacillati</taxon>
        <taxon>Bacillota</taxon>
        <taxon>Clostridia</taxon>
        <taxon>Lachnospirales</taxon>
        <taxon>Cellulosilyticaceae</taxon>
        <taxon>Holtiella</taxon>
    </lineage>
</organism>
<evidence type="ECO:0000256" key="1">
    <source>
        <dbReference type="ARBA" id="ARBA00004370"/>
    </source>
</evidence>
<sequence>MNILILTGHFGMGHYSAAESIQQEITRMNPEAHVYIVDIIEYMFPKSSTAIYASFNFMVNKCASIYNCLNEIACRHSNITLKKSVVKKVHQLLAEYQADLVISTLPVSSQYISAYKEKVGTSIPLYTYITDITAHEEWITPHTDIYFVGATITKNILISKGVYEGKIRVSGIPVREDFHKEVLKRHTGINRRKEVLIMGGGLGLIPSYHKFLTKLCRNKSLHITVITGKNKALFLKMKKDFPSINVVGYTDKVAEYMRRADLVITKSGGSTTFEAIYCRTPLYIIKPFLMQEIGNAEYIEQKNIGRIVWSDKKDVYKDIMDLLNNNALLEQMEVNMANIKLEWDCLCPSHYFGKKEVA</sequence>
<comment type="similarity">
    <text evidence="2">Belongs to the glycosyltransferase 28 family.</text>
</comment>
<dbReference type="GO" id="GO:0016020">
    <property type="term" value="C:membrane"/>
    <property type="evidence" value="ECO:0007669"/>
    <property type="project" value="UniProtKB-SubCell"/>
</dbReference>
<feature type="domain" description="Glycosyl transferase family 28 C-terminal" evidence="5">
    <location>
        <begin position="215"/>
        <end position="333"/>
    </location>
</feature>